<dbReference type="Proteomes" id="UP001530400">
    <property type="component" value="Unassembled WGS sequence"/>
</dbReference>
<organism evidence="6 7">
    <name type="scientific">Cyclotella atomus</name>
    <dbReference type="NCBI Taxonomy" id="382360"/>
    <lineage>
        <taxon>Eukaryota</taxon>
        <taxon>Sar</taxon>
        <taxon>Stramenopiles</taxon>
        <taxon>Ochrophyta</taxon>
        <taxon>Bacillariophyta</taxon>
        <taxon>Coscinodiscophyceae</taxon>
        <taxon>Thalassiosirophycidae</taxon>
        <taxon>Stephanodiscales</taxon>
        <taxon>Stephanodiscaceae</taxon>
        <taxon>Cyclotella</taxon>
    </lineage>
</organism>
<dbReference type="InterPro" id="IPR052085">
    <property type="entry name" value="WD-SAM-U-box"/>
</dbReference>
<dbReference type="InterPro" id="IPR003613">
    <property type="entry name" value="Ubox_domain"/>
</dbReference>
<dbReference type="Pfam" id="PF00013">
    <property type="entry name" value="KH_1"/>
    <property type="match status" value="1"/>
</dbReference>
<dbReference type="InterPro" id="IPR036612">
    <property type="entry name" value="KH_dom_type_1_sf"/>
</dbReference>
<dbReference type="CDD" id="cd16655">
    <property type="entry name" value="RING-Ubox_WDSUB1-like"/>
    <property type="match status" value="1"/>
</dbReference>
<dbReference type="CDD" id="cd06257">
    <property type="entry name" value="DnaJ"/>
    <property type="match status" value="1"/>
</dbReference>
<dbReference type="PANTHER" id="PTHR46573:SF1">
    <property type="entry name" value="WD REPEAT, SAM AND U-BOX DOMAIN-CONTAINING PROTEIN 1"/>
    <property type="match status" value="1"/>
</dbReference>
<dbReference type="InterPro" id="IPR013083">
    <property type="entry name" value="Znf_RING/FYVE/PHD"/>
</dbReference>
<proteinExistence type="predicted"/>
<feature type="domain" description="J" evidence="4">
    <location>
        <begin position="257"/>
        <end position="320"/>
    </location>
</feature>
<dbReference type="PROSITE" id="PS50084">
    <property type="entry name" value="KH_TYPE_1"/>
    <property type="match status" value="1"/>
</dbReference>
<dbReference type="Gene3D" id="3.30.40.10">
    <property type="entry name" value="Zinc/RING finger domain, C3HC4 (zinc finger)"/>
    <property type="match status" value="1"/>
</dbReference>
<dbReference type="CDD" id="cd00105">
    <property type="entry name" value="KH-I"/>
    <property type="match status" value="1"/>
</dbReference>
<feature type="compositionally biased region" description="Low complexity" evidence="3">
    <location>
        <begin position="809"/>
        <end position="850"/>
    </location>
</feature>
<accession>A0ABD3P5L6</accession>
<evidence type="ECO:0000313" key="7">
    <source>
        <dbReference type="Proteomes" id="UP001530400"/>
    </source>
</evidence>
<feature type="compositionally biased region" description="Polar residues" evidence="3">
    <location>
        <begin position="790"/>
        <end position="802"/>
    </location>
</feature>
<dbReference type="PROSITE" id="PS50076">
    <property type="entry name" value="DNAJ_2"/>
    <property type="match status" value="1"/>
</dbReference>
<evidence type="ECO:0000259" key="4">
    <source>
        <dbReference type="PROSITE" id="PS50076"/>
    </source>
</evidence>
<dbReference type="Gene3D" id="1.10.287.110">
    <property type="entry name" value="DnaJ domain"/>
    <property type="match status" value="1"/>
</dbReference>
<evidence type="ECO:0000256" key="2">
    <source>
        <dbReference type="SAM" id="Coils"/>
    </source>
</evidence>
<evidence type="ECO:0008006" key="8">
    <source>
        <dbReference type="Google" id="ProtNLM"/>
    </source>
</evidence>
<keyword evidence="1" id="KW-0694">RNA-binding</keyword>
<evidence type="ECO:0000256" key="3">
    <source>
        <dbReference type="SAM" id="MobiDB-lite"/>
    </source>
</evidence>
<reference evidence="6 7" key="1">
    <citation type="submission" date="2024-10" db="EMBL/GenBank/DDBJ databases">
        <title>Updated reference genomes for cyclostephanoid diatoms.</title>
        <authorList>
            <person name="Roberts W.R."/>
            <person name="Alverson A.J."/>
        </authorList>
    </citation>
    <scope>NUCLEOTIDE SEQUENCE [LARGE SCALE GENOMIC DNA]</scope>
    <source>
        <strain evidence="6 7">AJA010-31</strain>
    </source>
</reference>
<protein>
    <recommendedName>
        <fullName evidence="8">U-box domain-containing protein</fullName>
    </recommendedName>
</protein>
<feature type="region of interest" description="Disordered" evidence="3">
    <location>
        <begin position="1"/>
        <end position="25"/>
    </location>
</feature>
<keyword evidence="7" id="KW-1185">Reference proteome</keyword>
<dbReference type="GO" id="GO:0003723">
    <property type="term" value="F:RNA binding"/>
    <property type="evidence" value="ECO:0007669"/>
    <property type="project" value="UniProtKB-UniRule"/>
</dbReference>
<dbReference type="Gene3D" id="3.30.1370.10">
    <property type="entry name" value="K Homology domain, type 1"/>
    <property type="match status" value="1"/>
</dbReference>
<gene>
    <name evidence="6" type="ORF">ACHAWO_009337</name>
</gene>
<feature type="region of interest" description="Disordered" evidence="3">
    <location>
        <begin position="790"/>
        <end position="870"/>
    </location>
</feature>
<evidence type="ECO:0000256" key="1">
    <source>
        <dbReference type="PROSITE-ProRule" id="PRU00117"/>
    </source>
</evidence>
<dbReference type="InterPro" id="IPR004088">
    <property type="entry name" value="KH_dom_type_1"/>
</dbReference>
<comment type="caution">
    <text evidence="6">The sequence shown here is derived from an EMBL/GenBank/DDBJ whole genome shotgun (WGS) entry which is preliminary data.</text>
</comment>
<feature type="coiled-coil region" evidence="2">
    <location>
        <begin position="693"/>
        <end position="722"/>
    </location>
</feature>
<evidence type="ECO:0000259" key="5">
    <source>
        <dbReference type="PROSITE" id="PS51698"/>
    </source>
</evidence>
<keyword evidence="2" id="KW-0175">Coiled coil</keyword>
<dbReference type="SUPFAM" id="SSF54791">
    <property type="entry name" value="Eukaryotic type KH-domain (KH-domain type I)"/>
    <property type="match status" value="1"/>
</dbReference>
<dbReference type="InterPro" id="IPR036869">
    <property type="entry name" value="J_dom_sf"/>
</dbReference>
<feature type="compositionally biased region" description="Low complexity" evidence="3">
    <location>
        <begin position="1"/>
        <end position="12"/>
    </location>
</feature>
<dbReference type="SUPFAM" id="SSF46565">
    <property type="entry name" value="Chaperone J-domain"/>
    <property type="match status" value="1"/>
</dbReference>
<sequence>MLSYLDSLHAPLPSSPSPNGTTSAMNDPATILPYLASTPLLAPFNISKPFSSSQSALLRILSDEILAADTVLLLQKKEDLLHNELQKVRTEDNQKDSTKNNLKKKKRAVNADKLKQAESELASISSSLLASRHDLQHLNNFTKSALQSEYAKLVVTLHPESPQYIELERSVDYLFNDEDRTVYFREMIGVLKKIGDKSTLCEGIPHLPLLSQFQSETNTHLLASLQDELWHSCIDVEIRKKDTAAAQCSSKQKMIKYTSETLARTSATVADHIRKHYRKKSIKLHPDRMGEEYRPSFEKFTKAKDILLESQLRLRYLKEMGSVWSYYKLNEKRREMMEQSHVGWMGRYGDVSGENGKEKEGGEKEEVKRLEGGLQHQCLKAPLVKVEHREKNAKVDVTIRVPKPMYEFYSRVRSITVFFKSTHGAVHKMKMKRGDIVKPLQTKRESELILPSQIYVGERILEEGYWDIRWVASLDGVGSSPTDPNNATEEVIDTNDSYSFTVNVTNKAHARNLEQLENIEKHCKVVKGNLASGLHKFNSLNGANRYECHQLLVRASMMHRRLKAMMIKTERTSSSVYDELGALLNSSRGIMAQIEMMSARDDKKEDARHFKSFMAQILESENPIEWMKELQPEDLEEEGGDINRLYQLFIEGKGKCVLLIDSEMLQVASQRTDLFSSKQCKELLARSEAAAVQEAKEEEESRAESQRQIKEEEARQKMLREAELRKKWEMVGNTVVINGLQSDAGATMNGESAKVIYYITEKDRFEVEITGSGKKALLKKENLTVKYFGQPSNHHAASTNQPKAGASNKSVKSVHSTASSSKSAVSIKKAPPTSSHSKSVPPKTKPSPATQQPNRKLSRPTPVPPTISSAPLRMENTLYVAATVTKKLTGKKGRSKKALEEQSGAGLDIRSSQAANGYVPVVLSGTQDSVVRATVLVKNAAGSENVHDKIPAPPPAVNQKFPTANLNNKHVSHQPVHHTPPIVPRTLPVTSEAKTKDASETNPRELFPPGFLGVQTEGFTPLAQPLVPEVPDDIPSQLPSEIGIRNNLQRDPDGSVSSLNDRSRCSQTLLQQHFPLPENDPLLQFLRTQQNCIKGSADEFFLWLVKSEDVDTITALKEAVSDEEYLAETMKNGNGTVGLKGFKRKAFQRAVLDHQESKVTDMTASTASTSGFVATDASVLGGIENNAFLPSFLYSDFENAAKPNGVQQSKPEFALDDDDSAPPELKCPITHELMTEDPVLAADGVTYERSAIENWFRNQVAQLQMADDQLRANPHLRREQELIRTGVISPLYGTPIRNLTLTPNTSVRNMARAHRDRTTTAFPFGATAPSPSNISMFRFAI</sequence>
<dbReference type="PROSITE" id="PS51698">
    <property type="entry name" value="U_BOX"/>
    <property type="match status" value="1"/>
</dbReference>
<dbReference type="SUPFAM" id="SSF57850">
    <property type="entry name" value="RING/U-box"/>
    <property type="match status" value="1"/>
</dbReference>
<name>A0ABD3P5L6_9STRA</name>
<dbReference type="SMART" id="SM00504">
    <property type="entry name" value="Ubox"/>
    <property type="match status" value="1"/>
</dbReference>
<dbReference type="EMBL" id="JALLPJ020000779">
    <property type="protein sequence ID" value="KAL3783146.1"/>
    <property type="molecule type" value="Genomic_DNA"/>
</dbReference>
<evidence type="ECO:0000313" key="6">
    <source>
        <dbReference type="EMBL" id="KAL3783146.1"/>
    </source>
</evidence>
<dbReference type="InterPro" id="IPR001623">
    <property type="entry name" value="DnaJ_domain"/>
</dbReference>
<feature type="domain" description="U-box" evidence="5">
    <location>
        <begin position="1220"/>
        <end position="1321"/>
    </location>
</feature>
<dbReference type="PANTHER" id="PTHR46573">
    <property type="entry name" value="WD REPEAT, SAM AND U-BOX DOMAIN-CONTAINING PROTEIN 1"/>
    <property type="match status" value="1"/>
</dbReference>
<dbReference type="Pfam" id="PF04564">
    <property type="entry name" value="U-box"/>
    <property type="match status" value="1"/>
</dbReference>